<proteinExistence type="predicted"/>
<dbReference type="OrthoDB" id="690020at2759"/>
<comment type="caution">
    <text evidence="1">The sequence shown here is derived from an EMBL/GenBank/DDBJ whole genome shotgun (WGS) entry which is preliminary data.</text>
</comment>
<reference evidence="1 2" key="1">
    <citation type="submission" date="2016-09" db="EMBL/GenBank/DDBJ databases">
        <title>The draft genome of Dichanthelium oligosanthes: A C3 panicoid grass species.</title>
        <authorList>
            <person name="Studer A.J."/>
            <person name="Schnable J.C."/>
            <person name="Brutnell T.P."/>
        </authorList>
    </citation>
    <scope>NUCLEOTIDE SEQUENCE [LARGE SCALE GENOMIC DNA]</scope>
    <source>
        <strain evidence="2">cv. Kellogg 1175</strain>
        <tissue evidence="1">Leaf</tissue>
    </source>
</reference>
<name>A0A1E5URN5_9POAL</name>
<gene>
    <name evidence="1" type="ORF">BAE44_0023445</name>
</gene>
<dbReference type="EMBL" id="LWDX02066447">
    <property type="protein sequence ID" value="OEL15537.1"/>
    <property type="molecule type" value="Genomic_DNA"/>
</dbReference>
<accession>A0A1E5URN5</accession>
<protein>
    <submittedName>
        <fullName evidence="1">Uncharacterized protein</fullName>
    </submittedName>
</protein>
<evidence type="ECO:0000313" key="1">
    <source>
        <dbReference type="EMBL" id="OEL15537.1"/>
    </source>
</evidence>
<keyword evidence="2" id="KW-1185">Reference proteome</keyword>
<dbReference type="AlphaFoldDB" id="A0A1E5URN5"/>
<sequence length="63" mass="7206">MKGSFNRMERSSSISKLLKIVEVNCDVVDERVLKVLKFLCTLNIRKLTCNILHASMYLAFAIT</sequence>
<dbReference type="Proteomes" id="UP000095767">
    <property type="component" value="Unassembled WGS sequence"/>
</dbReference>
<evidence type="ECO:0000313" key="2">
    <source>
        <dbReference type="Proteomes" id="UP000095767"/>
    </source>
</evidence>
<organism evidence="1 2">
    <name type="scientific">Dichanthelium oligosanthes</name>
    <dbReference type="NCBI Taxonomy" id="888268"/>
    <lineage>
        <taxon>Eukaryota</taxon>
        <taxon>Viridiplantae</taxon>
        <taxon>Streptophyta</taxon>
        <taxon>Embryophyta</taxon>
        <taxon>Tracheophyta</taxon>
        <taxon>Spermatophyta</taxon>
        <taxon>Magnoliopsida</taxon>
        <taxon>Liliopsida</taxon>
        <taxon>Poales</taxon>
        <taxon>Poaceae</taxon>
        <taxon>PACMAD clade</taxon>
        <taxon>Panicoideae</taxon>
        <taxon>Panicodae</taxon>
        <taxon>Paniceae</taxon>
        <taxon>Dichantheliinae</taxon>
        <taxon>Dichanthelium</taxon>
    </lineage>
</organism>